<proteinExistence type="predicted"/>
<evidence type="ECO:0000256" key="2">
    <source>
        <dbReference type="ARBA" id="ARBA00022695"/>
    </source>
</evidence>
<dbReference type="Proteomes" id="UP000316609">
    <property type="component" value="Unassembled WGS sequence"/>
</dbReference>
<evidence type="ECO:0000313" key="5">
    <source>
        <dbReference type="Proteomes" id="UP000316609"/>
    </source>
</evidence>
<keyword evidence="2" id="KW-0548">Nucleotidyltransferase</keyword>
<name>A0A538TVF9_UNCEI</name>
<dbReference type="InterPro" id="IPR050065">
    <property type="entry name" value="GlmU-like"/>
</dbReference>
<dbReference type="InterPro" id="IPR025877">
    <property type="entry name" value="MobA-like_NTP_Trfase"/>
</dbReference>
<dbReference type="Pfam" id="PF12804">
    <property type="entry name" value="NTP_transf_3"/>
    <property type="match status" value="1"/>
</dbReference>
<evidence type="ECO:0000313" key="4">
    <source>
        <dbReference type="EMBL" id="TMQ67609.1"/>
    </source>
</evidence>
<dbReference type="InterPro" id="IPR029044">
    <property type="entry name" value="Nucleotide-diphossugar_trans"/>
</dbReference>
<keyword evidence="1" id="KW-0808">Transferase</keyword>
<reference evidence="4 5" key="1">
    <citation type="journal article" date="2019" name="Nat. Microbiol.">
        <title>Mediterranean grassland soil C-N compound turnover is dependent on rainfall and depth, and is mediated by genomically divergent microorganisms.</title>
        <authorList>
            <person name="Diamond S."/>
            <person name="Andeer P.F."/>
            <person name="Li Z."/>
            <person name="Crits-Christoph A."/>
            <person name="Burstein D."/>
            <person name="Anantharaman K."/>
            <person name="Lane K.R."/>
            <person name="Thomas B.C."/>
            <person name="Pan C."/>
            <person name="Northen T.R."/>
            <person name="Banfield J.F."/>
        </authorList>
    </citation>
    <scope>NUCLEOTIDE SEQUENCE [LARGE SCALE GENOMIC DNA]</scope>
    <source>
        <strain evidence="4">WS_8</strain>
    </source>
</reference>
<dbReference type="GO" id="GO:0016779">
    <property type="term" value="F:nucleotidyltransferase activity"/>
    <property type="evidence" value="ECO:0007669"/>
    <property type="project" value="UniProtKB-KW"/>
</dbReference>
<evidence type="ECO:0000259" key="3">
    <source>
        <dbReference type="Pfam" id="PF12804"/>
    </source>
</evidence>
<dbReference type="PANTHER" id="PTHR43584">
    <property type="entry name" value="NUCLEOTIDYL TRANSFERASE"/>
    <property type="match status" value="1"/>
</dbReference>
<accession>A0A538TVF9</accession>
<dbReference type="SUPFAM" id="SSF53448">
    <property type="entry name" value="Nucleotide-diphospho-sugar transferases"/>
    <property type="match status" value="1"/>
</dbReference>
<dbReference type="PANTHER" id="PTHR43584:SF8">
    <property type="entry name" value="N-ACETYLMURAMATE ALPHA-1-PHOSPHATE URIDYLYLTRANSFERASE"/>
    <property type="match status" value="1"/>
</dbReference>
<protein>
    <recommendedName>
        <fullName evidence="3">MobA-like NTP transferase domain-containing protein</fullName>
    </recommendedName>
</protein>
<sequence length="249" mass="27025">MEAIVIAAGRGSRLWERTQQVPKTLLPFGDGTILSQILGNLRDAGARRVRIVVGFRGDEIQRHVERLAEIRDLVSFVANPEWERGNALSVLAGGRSGGADPPVLLSMCDHIVPARAIEILARHRSGCNLLLVDPDIPGVFDLDDATKVELEGARIVAIGKEIEGYHAIDCGVFRIDERMLVAMERNIAAGRESISESVRSLIEDDAMEGVPIPKDCSWIDVDTPEAYRHALEHVGTLARPGSTGRPAGS</sequence>
<feature type="domain" description="MobA-like NTP transferase" evidence="3">
    <location>
        <begin position="3"/>
        <end position="128"/>
    </location>
</feature>
<organism evidence="4 5">
    <name type="scientific">Eiseniibacteriota bacterium</name>
    <dbReference type="NCBI Taxonomy" id="2212470"/>
    <lineage>
        <taxon>Bacteria</taxon>
        <taxon>Candidatus Eiseniibacteriota</taxon>
    </lineage>
</organism>
<dbReference type="Gene3D" id="3.90.550.10">
    <property type="entry name" value="Spore Coat Polysaccharide Biosynthesis Protein SpsA, Chain A"/>
    <property type="match status" value="1"/>
</dbReference>
<dbReference type="EMBL" id="VBOY01000035">
    <property type="protein sequence ID" value="TMQ67609.1"/>
    <property type="molecule type" value="Genomic_DNA"/>
</dbReference>
<dbReference type="AlphaFoldDB" id="A0A538TVF9"/>
<gene>
    <name evidence="4" type="ORF">E6K78_04310</name>
</gene>
<evidence type="ECO:0000256" key="1">
    <source>
        <dbReference type="ARBA" id="ARBA00022679"/>
    </source>
</evidence>
<comment type="caution">
    <text evidence="4">The sequence shown here is derived from an EMBL/GenBank/DDBJ whole genome shotgun (WGS) entry which is preliminary data.</text>
</comment>